<organism evidence="3 4">
    <name type="scientific">Catenaria anguillulae PL171</name>
    <dbReference type="NCBI Taxonomy" id="765915"/>
    <lineage>
        <taxon>Eukaryota</taxon>
        <taxon>Fungi</taxon>
        <taxon>Fungi incertae sedis</taxon>
        <taxon>Blastocladiomycota</taxon>
        <taxon>Blastocladiomycetes</taxon>
        <taxon>Blastocladiales</taxon>
        <taxon>Catenariaceae</taxon>
        <taxon>Catenaria</taxon>
    </lineage>
</organism>
<feature type="compositionally biased region" description="Polar residues" evidence="1">
    <location>
        <begin position="108"/>
        <end position="118"/>
    </location>
</feature>
<feature type="transmembrane region" description="Helical" evidence="2">
    <location>
        <begin position="253"/>
        <end position="271"/>
    </location>
</feature>
<gene>
    <name evidence="3" type="ORF">BCR44DRAFT_307140</name>
</gene>
<proteinExistence type="predicted"/>
<feature type="compositionally biased region" description="Polar residues" evidence="1">
    <location>
        <begin position="411"/>
        <end position="438"/>
    </location>
</feature>
<accession>A0A1Y2HYE8</accession>
<keyword evidence="2" id="KW-0812">Transmembrane</keyword>
<sequence length="500" mass="51970">MHSSECESATMSLPITNRNHPAPQVTDRFSASASASASAQTPTTRTASDFDLGLNFNLNAQEWLLHASPSPAARSYDHAPLNDPWAVVTQPPSQSQSPTTSQPAPRTHNGTTPTPSPSEYSYLANLNARIHTLASCISATRATIDTHRTHLASLTYTLSSTSLLPPSLQLAATHGVAAALLRTGNPDVLVSRARRAAMQATAASATVSAAMDGAMGVATSALVSGMITMRMLARGFIGPAALSGLVGVGATPVAAGVAMGGVVAVGAWTLGRRWADRKHVREAEACVRQLRCDRDALLMLLVAVAAVERELTGLVAAVEGVGVDEALRLGLVEQALDRLARADLVSAHRQAIDKEDEGKWVALLELEALDESASAASLMMIEPPQHGQDSSSDSDSSSQGQDDDNNDNQVLIGSTTLAWSSATSQPSTSAKPQSTSAKPVQPPPEDASMAASWMLVSKLGKPSTDAAVASESMPSSSDTKVPVTPVVAPADNAQKEWAAL</sequence>
<evidence type="ECO:0000256" key="2">
    <source>
        <dbReference type="SAM" id="Phobius"/>
    </source>
</evidence>
<dbReference type="AlphaFoldDB" id="A0A1Y2HYE8"/>
<feature type="region of interest" description="Disordered" evidence="1">
    <location>
        <begin position="83"/>
        <end position="118"/>
    </location>
</feature>
<evidence type="ECO:0000313" key="4">
    <source>
        <dbReference type="Proteomes" id="UP000193411"/>
    </source>
</evidence>
<comment type="caution">
    <text evidence="3">The sequence shown here is derived from an EMBL/GenBank/DDBJ whole genome shotgun (WGS) entry which is preliminary data.</text>
</comment>
<dbReference type="EMBL" id="MCFL01000009">
    <property type="protein sequence ID" value="ORZ38162.1"/>
    <property type="molecule type" value="Genomic_DNA"/>
</dbReference>
<feature type="compositionally biased region" description="Low complexity" evidence="1">
    <location>
        <begin position="30"/>
        <end position="47"/>
    </location>
</feature>
<evidence type="ECO:0000256" key="1">
    <source>
        <dbReference type="SAM" id="MobiDB-lite"/>
    </source>
</evidence>
<feature type="transmembrane region" description="Helical" evidence="2">
    <location>
        <begin position="214"/>
        <end position="233"/>
    </location>
</feature>
<feature type="compositionally biased region" description="Low complexity" evidence="1">
    <location>
        <begin position="89"/>
        <end position="103"/>
    </location>
</feature>
<keyword evidence="2" id="KW-0472">Membrane</keyword>
<feature type="region of interest" description="Disordered" evidence="1">
    <location>
        <begin position="383"/>
        <end position="485"/>
    </location>
</feature>
<name>A0A1Y2HYE8_9FUNG</name>
<dbReference type="Proteomes" id="UP000193411">
    <property type="component" value="Unassembled WGS sequence"/>
</dbReference>
<feature type="region of interest" description="Disordered" evidence="1">
    <location>
        <begin position="1"/>
        <end position="47"/>
    </location>
</feature>
<evidence type="ECO:0000313" key="3">
    <source>
        <dbReference type="EMBL" id="ORZ38162.1"/>
    </source>
</evidence>
<feature type="compositionally biased region" description="Polar residues" evidence="1">
    <location>
        <begin position="1"/>
        <end position="19"/>
    </location>
</feature>
<keyword evidence="2" id="KW-1133">Transmembrane helix</keyword>
<reference evidence="3 4" key="1">
    <citation type="submission" date="2016-07" db="EMBL/GenBank/DDBJ databases">
        <title>Pervasive Adenine N6-methylation of Active Genes in Fungi.</title>
        <authorList>
            <consortium name="DOE Joint Genome Institute"/>
            <person name="Mondo S.J."/>
            <person name="Dannebaum R.O."/>
            <person name="Kuo R.C."/>
            <person name="Labutti K."/>
            <person name="Haridas S."/>
            <person name="Kuo A."/>
            <person name="Salamov A."/>
            <person name="Ahrendt S.R."/>
            <person name="Lipzen A."/>
            <person name="Sullivan W."/>
            <person name="Andreopoulos W.B."/>
            <person name="Clum A."/>
            <person name="Lindquist E."/>
            <person name="Daum C."/>
            <person name="Ramamoorthy G.K."/>
            <person name="Gryganskyi A."/>
            <person name="Culley D."/>
            <person name="Magnuson J.K."/>
            <person name="James T.Y."/>
            <person name="O'Malley M.A."/>
            <person name="Stajich J.E."/>
            <person name="Spatafora J.W."/>
            <person name="Visel A."/>
            <person name="Grigoriev I.V."/>
        </authorList>
    </citation>
    <scope>NUCLEOTIDE SEQUENCE [LARGE SCALE GENOMIC DNA]</scope>
    <source>
        <strain evidence="3 4">PL171</strain>
    </source>
</reference>
<keyword evidence="4" id="KW-1185">Reference proteome</keyword>
<feature type="compositionally biased region" description="Low complexity" evidence="1">
    <location>
        <begin position="387"/>
        <end position="400"/>
    </location>
</feature>
<protein>
    <submittedName>
        <fullName evidence="3">Uncharacterized protein</fullName>
    </submittedName>
</protein>